<proteinExistence type="predicted"/>
<organism evidence="1 2">
    <name type="scientific">Irpex rosettiformis</name>
    <dbReference type="NCBI Taxonomy" id="378272"/>
    <lineage>
        <taxon>Eukaryota</taxon>
        <taxon>Fungi</taxon>
        <taxon>Dikarya</taxon>
        <taxon>Basidiomycota</taxon>
        <taxon>Agaricomycotina</taxon>
        <taxon>Agaricomycetes</taxon>
        <taxon>Polyporales</taxon>
        <taxon>Irpicaceae</taxon>
        <taxon>Irpex</taxon>
    </lineage>
</organism>
<protein>
    <submittedName>
        <fullName evidence="1">Uncharacterized protein</fullName>
    </submittedName>
</protein>
<evidence type="ECO:0000313" key="1">
    <source>
        <dbReference type="EMBL" id="KAI0091212.1"/>
    </source>
</evidence>
<dbReference type="EMBL" id="MU274906">
    <property type="protein sequence ID" value="KAI0091212.1"/>
    <property type="molecule type" value="Genomic_DNA"/>
</dbReference>
<sequence>MASCENPENGADALMPRTRKYDKSKICVKCKERHGNIVARHTVYCRECFISFFTFKFRRALEPYVNAKPDGPRRKALKPTGNLLIGYSGGIGSAVLMDLVYRHYVHPDSTIVTSEGGKAHPRNERVWEKITVCYVEVSDALPGTKDRTTEIQNVIDQMDGVEFLPIRLQDAFDFAWWNKRGFCPSDPTLGADFSDELLQVQATLTPDIPPLTALRLYLASLPTASALPTAVQTLVRLLLQYTAISMNCSHLLLGTSLTSLAISLIAGISQGGGFHVREEAQEEWLPNCLDTGRAVRIIRPLREIGMKECGVWAWWMHLPIVGREKWHWPGTKPGIGRLTKDFIIGLEKDYPSTVSTIVRTCGKLAPKGDTAGKCVICERPVQTGVQEWKARIAIRASQDEQATWANSSTMTPSLAPYLCYVCLTTFTSKGARAPPPLYSDDSDLGHGLSPLPTWTTSSRLFRAHGTLTVTEDITPDEDEFTVARKLPRSEMRDVVKEFLLDE</sequence>
<accession>A0ACB8UA89</accession>
<name>A0ACB8UA89_9APHY</name>
<comment type="caution">
    <text evidence="1">The sequence shown here is derived from an EMBL/GenBank/DDBJ whole genome shotgun (WGS) entry which is preliminary data.</text>
</comment>
<gene>
    <name evidence="1" type="ORF">BDY19DRAFT_1033438</name>
</gene>
<evidence type="ECO:0000313" key="2">
    <source>
        <dbReference type="Proteomes" id="UP001055072"/>
    </source>
</evidence>
<keyword evidence="2" id="KW-1185">Reference proteome</keyword>
<dbReference type="Proteomes" id="UP001055072">
    <property type="component" value="Unassembled WGS sequence"/>
</dbReference>
<reference evidence="1" key="1">
    <citation type="journal article" date="2021" name="Environ. Microbiol.">
        <title>Gene family expansions and transcriptome signatures uncover fungal adaptations to wood decay.</title>
        <authorList>
            <person name="Hage H."/>
            <person name="Miyauchi S."/>
            <person name="Viragh M."/>
            <person name="Drula E."/>
            <person name="Min B."/>
            <person name="Chaduli D."/>
            <person name="Navarro D."/>
            <person name="Favel A."/>
            <person name="Norest M."/>
            <person name="Lesage-Meessen L."/>
            <person name="Balint B."/>
            <person name="Merenyi Z."/>
            <person name="de Eugenio L."/>
            <person name="Morin E."/>
            <person name="Martinez A.T."/>
            <person name="Baldrian P."/>
            <person name="Stursova M."/>
            <person name="Martinez M.J."/>
            <person name="Novotny C."/>
            <person name="Magnuson J.K."/>
            <person name="Spatafora J.W."/>
            <person name="Maurice S."/>
            <person name="Pangilinan J."/>
            <person name="Andreopoulos W."/>
            <person name="LaButti K."/>
            <person name="Hundley H."/>
            <person name="Na H."/>
            <person name="Kuo A."/>
            <person name="Barry K."/>
            <person name="Lipzen A."/>
            <person name="Henrissat B."/>
            <person name="Riley R."/>
            <person name="Ahrendt S."/>
            <person name="Nagy L.G."/>
            <person name="Grigoriev I.V."/>
            <person name="Martin F."/>
            <person name="Rosso M.N."/>
        </authorList>
    </citation>
    <scope>NUCLEOTIDE SEQUENCE</scope>
    <source>
        <strain evidence="1">CBS 384.51</strain>
    </source>
</reference>